<dbReference type="EMBL" id="JAFDVH010000009">
    <property type="protein sequence ID" value="KAG7470878.1"/>
    <property type="molecule type" value="Genomic_DNA"/>
</dbReference>
<dbReference type="PRINTS" id="PR00237">
    <property type="entry name" value="GPCRRHODOPSN"/>
</dbReference>
<dbReference type="PROSITE" id="PS50262">
    <property type="entry name" value="G_PROTEIN_RECEP_F1_2"/>
    <property type="match status" value="1"/>
</dbReference>
<dbReference type="PANTHER" id="PTHR24232:SF56">
    <property type="entry name" value="G-PROTEIN COUPLED RECEPTOR 55"/>
    <property type="match status" value="1"/>
</dbReference>
<evidence type="ECO:0000259" key="12">
    <source>
        <dbReference type="PROSITE" id="PS50262"/>
    </source>
</evidence>
<dbReference type="OrthoDB" id="9447539at2759"/>
<dbReference type="FunFam" id="1.20.1070.10:FF:000142">
    <property type="entry name" value="G protein-coupled receptor 55"/>
    <property type="match status" value="1"/>
</dbReference>
<evidence type="ECO:0000313" key="14">
    <source>
        <dbReference type="Proteomes" id="UP001046870"/>
    </source>
</evidence>
<dbReference type="PROSITE" id="PS00237">
    <property type="entry name" value="G_PROTEIN_RECEP_F1_1"/>
    <property type="match status" value="1"/>
</dbReference>
<dbReference type="InterPro" id="IPR017452">
    <property type="entry name" value="GPCR_Rhodpsn_7TM"/>
</dbReference>
<evidence type="ECO:0000256" key="6">
    <source>
        <dbReference type="ARBA" id="ARBA00023136"/>
    </source>
</evidence>
<dbReference type="Pfam" id="PF00001">
    <property type="entry name" value="7tm_1"/>
    <property type="match status" value="1"/>
</dbReference>
<dbReference type="InterPro" id="IPR000276">
    <property type="entry name" value="GPCR_Rhodpsn"/>
</dbReference>
<evidence type="ECO:0000256" key="10">
    <source>
        <dbReference type="RuleBase" id="RU000688"/>
    </source>
</evidence>
<comment type="similarity">
    <text evidence="10">Belongs to the G-protein coupled receptor 1 family.</text>
</comment>
<keyword evidence="4 11" id="KW-1133">Transmembrane helix</keyword>
<keyword evidence="14" id="KW-1185">Reference proteome</keyword>
<comment type="subcellular location">
    <subcellularLocation>
        <location evidence="1">Cell membrane</location>
        <topology evidence="1">Multi-pass membrane protein</topology>
    </subcellularLocation>
</comment>
<dbReference type="GO" id="GO:0035025">
    <property type="term" value="P:positive regulation of Rho protein signal transduction"/>
    <property type="evidence" value="ECO:0007669"/>
    <property type="project" value="TreeGrafter"/>
</dbReference>
<keyword evidence="6 11" id="KW-0472">Membrane</keyword>
<dbReference type="GO" id="GO:0007200">
    <property type="term" value="P:phospholipase C-activating G protein-coupled receptor signaling pathway"/>
    <property type="evidence" value="ECO:0007669"/>
    <property type="project" value="TreeGrafter"/>
</dbReference>
<dbReference type="GO" id="GO:0004930">
    <property type="term" value="F:G protein-coupled receptor activity"/>
    <property type="evidence" value="ECO:0007669"/>
    <property type="project" value="UniProtKB-KW"/>
</dbReference>
<dbReference type="AlphaFoldDB" id="A0A9D3T847"/>
<keyword evidence="5 10" id="KW-0297">G-protein coupled receptor</keyword>
<keyword evidence="9 10" id="KW-0807">Transducer</keyword>
<keyword evidence="2" id="KW-1003">Cell membrane</keyword>
<feature type="transmembrane region" description="Helical" evidence="11">
    <location>
        <begin position="278"/>
        <end position="301"/>
    </location>
</feature>
<feature type="transmembrane region" description="Helical" evidence="11">
    <location>
        <begin position="111"/>
        <end position="129"/>
    </location>
</feature>
<evidence type="ECO:0000256" key="11">
    <source>
        <dbReference type="SAM" id="Phobius"/>
    </source>
</evidence>
<gene>
    <name evidence="13" type="ORF">MATL_G00118490</name>
</gene>
<protein>
    <recommendedName>
        <fullName evidence="12">G-protein coupled receptors family 1 profile domain-containing protein</fullName>
    </recommendedName>
</protein>
<feature type="transmembrane region" description="Helical" evidence="11">
    <location>
        <begin position="70"/>
        <end position="91"/>
    </location>
</feature>
<feature type="transmembrane region" description="Helical" evidence="11">
    <location>
        <begin position="149"/>
        <end position="169"/>
    </location>
</feature>
<evidence type="ECO:0000256" key="4">
    <source>
        <dbReference type="ARBA" id="ARBA00022989"/>
    </source>
</evidence>
<reference evidence="13" key="1">
    <citation type="submission" date="2021-01" db="EMBL/GenBank/DDBJ databases">
        <authorList>
            <person name="Zahm M."/>
            <person name="Roques C."/>
            <person name="Cabau C."/>
            <person name="Klopp C."/>
            <person name="Donnadieu C."/>
            <person name="Jouanno E."/>
            <person name="Lampietro C."/>
            <person name="Louis A."/>
            <person name="Herpin A."/>
            <person name="Echchiki A."/>
            <person name="Berthelot C."/>
            <person name="Parey E."/>
            <person name="Roest-Crollius H."/>
            <person name="Braasch I."/>
            <person name="Postlethwait J."/>
            <person name="Bobe J."/>
            <person name="Montfort J."/>
            <person name="Bouchez O."/>
            <person name="Begum T."/>
            <person name="Mejri S."/>
            <person name="Adams A."/>
            <person name="Chen W.-J."/>
            <person name="Guiguen Y."/>
        </authorList>
    </citation>
    <scope>NUCLEOTIDE SEQUENCE</scope>
    <source>
        <strain evidence="13">YG-15Mar2019-1</strain>
        <tissue evidence="13">Brain</tissue>
    </source>
</reference>
<dbReference type="SMART" id="SM01381">
    <property type="entry name" value="7TM_GPCR_Srsx"/>
    <property type="match status" value="1"/>
</dbReference>
<feature type="transmembrane region" description="Helical" evidence="11">
    <location>
        <begin position="38"/>
        <end position="63"/>
    </location>
</feature>
<dbReference type="Gene3D" id="1.20.1070.10">
    <property type="entry name" value="Rhodopsin 7-helix transmembrane proteins"/>
    <property type="match status" value="1"/>
</dbReference>
<evidence type="ECO:0000256" key="7">
    <source>
        <dbReference type="ARBA" id="ARBA00023170"/>
    </source>
</evidence>
<sequence length="327" mass="37134">MYVYKCFSETSILLCQLRVIMNNCSFEDVDRLMTSLQLVIYIPIFVFGLILNTLALVVLCFVLRKWTESTIYMTNLALMDLLLLFPMPFKMHATKYHWNADKRPFCSFLESLYFVSMYGSIYTIMCIAVDRYVAIKHPFRAKQLRSPQVARIVCVLIWVLVVGATSPVYRFHADGAGEFRCFHGFSEAGWNPALIVCLEVLGFLVPALVLVVCSVKIVRALRASQQDRATSQACVRIIYSNLCIFLVPFTPSHLGIFLQFLVRCGAIADCGAQAHISLFVQVAMSLSNVTCCLDAFCYYFITREVRAVRGTLRQSLTYRRTNSTSEV</sequence>
<evidence type="ECO:0000256" key="1">
    <source>
        <dbReference type="ARBA" id="ARBA00004651"/>
    </source>
</evidence>
<accession>A0A9D3T847</accession>
<keyword evidence="7 10" id="KW-0675">Receptor</keyword>
<evidence type="ECO:0000256" key="9">
    <source>
        <dbReference type="ARBA" id="ARBA00023224"/>
    </source>
</evidence>
<evidence type="ECO:0000313" key="13">
    <source>
        <dbReference type="EMBL" id="KAG7470878.1"/>
    </source>
</evidence>
<dbReference type="GO" id="GO:0005886">
    <property type="term" value="C:plasma membrane"/>
    <property type="evidence" value="ECO:0007669"/>
    <property type="project" value="UniProtKB-SubCell"/>
</dbReference>
<dbReference type="Proteomes" id="UP001046870">
    <property type="component" value="Chromosome 9"/>
</dbReference>
<proteinExistence type="inferred from homology"/>
<organism evidence="13 14">
    <name type="scientific">Megalops atlanticus</name>
    <name type="common">Tarpon</name>
    <name type="synonym">Clupea gigantea</name>
    <dbReference type="NCBI Taxonomy" id="7932"/>
    <lineage>
        <taxon>Eukaryota</taxon>
        <taxon>Metazoa</taxon>
        <taxon>Chordata</taxon>
        <taxon>Craniata</taxon>
        <taxon>Vertebrata</taxon>
        <taxon>Euteleostomi</taxon>
        <taxon>Actinopterygii</taxon>
        <taxon>Neopterygii</taxon>
        <taxon>Teleostei</taxon>
        <taxon>Elopiformes</taxon>
        <taxon>Megalopidae</taxon>
        <taxon>Megalops</taxon>
    </lineage>
</organism>
<name>A0A9D3T847_MEGAT</name>
<keyword evidence="8" id="KW-0325">Glycoprotein</keyword>
<evidence type="ECO:0000256" key="3">
    <source>
        <dbReference type="ARBA" id="ARBA00022692"/>
    </source>
</evidence>
<keyword evidence="3 10" id="KW-0812">Transmembrane</keyword>
<comment type="caution">
    <text evidence="13">The sequence shown here is derived from an EMBL/GenBank/DDBJ whole genome shotgun (WGS) entry which is preliminary data.</text>
</comment>
<evidence type="ECO:0000256" key="2">
    <source>
        <dbReference type="ARBA" id="ARBA00022475"/>
    </source>
</evidence>
<evidence type="ECO:0000256" key="5">
    <source>
        <dbReference type="ARBA" id="ARBA00023040"/>
    </source>
</evidence>
<feature type="domain" description="G-protein coupled receptors family 1 profile" evidence="12">
    <location>
        <begin position="51"/>
        <end position="298"/>
    </location>
</feature>
<dbReference type="SUPFAM" id="SSF81321">
    <property type="entry name" value="Family A G protein-coupled receptor-like"/>
    <property type="match status" value="1"/>
</dbReference>
<feature type="transmembrane region" description="Helical" evidence="11">
    <location>
        <begin position="238"/>
        <end position="258"/>
    </location>
</feature>
<evidence type="ECO:0000256" key="8">
    <source>
        <dbReference type="ARBA" id="ARBA00023180"/>
    </source>
</evidence>
<dbReference type="PANTHER" id="PTHR24232">
    <property type="entry name" value="G-PROTEIN COUPLED RECEPTOR"/>
    <property type="match status" value="1"/>
</dbReference>
<feature type="transmembrane region" description="Helical" evidence="11">
    <location>
        <begin position="189"/>
        <end position="218"/>
    </location>
</feature>